<keyword evidence="3" id="KW-1003">Cell membrane</keyword>
<accession>A0A0M2NFZ0</accession>
<feature type="transmembrane region" description="Helical" evidence="7">
    <location>
        <begin position="12"/>
        <end position="30"/>
    </location>
</feature>
<evidence type="ECO:0000313" key="9">
    <source>
        <dbReference type="Proteomes" id="UP000034076"/>
    </source>
</evidence>
<name>A0A0M2NFZ0_9FIRM</name>
<reference evidence="8 9" key="1">
    <citation type="submission" date="2015-04" db="EMBL/GenBank/DDBJ databases">
        <title>Draft genome sequence of bacteremic isolate Catabacter hongkongensis type strain HKU16T.</title>
        <authorList>
            <person name="Lau S.K."/>
            <person name="Teng J.L."/>
            <person name="Huang Y."/>
            <person name="Curreem S.O."/>
            <person name="Tsui S.K."/>
            <person name="Woo P.C."/>
        </authorList>
    </citation>
    <scope>NUCLEOTIDE SEQUENCE [LARGE SCALE GENOMIC DNA]</scope>
    <source>
        <strain evidence="8 9">HKU16</strain>
    </source>
</reference>
<keyword evidence="4 7" id="KW-0812">Transmembrane</keyword>
<feature type="transmembrane region" description="Helical" evidence="7">
    <location>
        <begin position="353"/>
        <end position="375"/>
    </location>
</feature>
<dbReference type="Proteomes" id="UP000034076">
    <property type="component" value="Unassembled WGS sequence"/>
</dbReference>
<dbReference type="PIRSF" id="PIRSF006060">
    <property type="entry name" value="AA_transporter"/>
    <property type="match status" value="1"/>
</dbReference>
<proteinExistence type="predicted"/>
<evidence type="ECO:0000256" key="2">
    <source>
        <dbReference type="ARBA" id="ARBA00022448"/>
    </source>
</evidence>
<feature type="transmembrane region" description="Helical" evidence="7">
    <location>
        <begin position="222"/>
        <end position="245"/>
    </location>
</feature>
<dbReference type="InterPro" id="IPR002293">
    <property type="entry name" value="AA/rel_permease1"/>
</dbReference>
<dbReference type="Gene3D" id="1.20.1740.10">
    <property type="entry name" value="Amino acid/polyamine transporter I"/>
    <property type="match status" value="1"/>
</dbReference>
<keyword evidence="2" id="KW-0813">Transport</keyword>
<evidence type="ECO:0000256" key="4">
    <source>
        <dbReference type="ARBA" id="ARBA00022692"/>
    </source>
</evidence>
<protein>
    <submittedName>
        <fullName evidence="8">Agmatine/putrescine antiporter, associated with agmatine catabolism</fullName>
    </submittedName>
</protein>
<evidence type="ECO:0000256" key="6">
    <source>
        <dbReference type="ARBA" id="ARBA00023136"/>
    </source>
</evidence>
<dbReference type="STRING" id="270498.CHK_1460"/>
<organism evidence="8 9">
    <name type="scientific">Christensenella hongkongensis</name>
    <dbReference type="NCBI Taxonomy" id="270498"/>
    <lineage>
        <taxon>Bacteria</taxon>
        <taxon>Bacillati</taxon>
        <taxon>Bacillota</taxon>
        <taxon>Clostridia</taxon>
        <taxon>Christensenellales</taxon>
        <taxon>Christensenellaceae</taxon>
        <taxon>Christensenella</taxon>
    </lineage>
</organism>
<keyword evidence="5 7" id="KW-1133">Transmembrane helix</keyword>
<keyword evidence="6 7" id="KW-0472">Membrane</keyword>
<feature type="transmembrane region" description="Helical" evidence="7">
    <location>
        <begin position="85"/>
        <end position="106"/>
    </location>
</feature>
<dbReference type="EMBL" id="LAYJ01000088">
    <property type="protein sequence ID" value="KKI51073.1"/>
    <property type="molecule type" value="Genomic_DNA"/>
</dbReference>
<feature type="transmembrane region" description="Helical" evidence="7">
    <location>
        <begin position="188"/>
        <end position="210"/>
    </location>
</feature>
<gene>
    <name evidence="8" type="ORF">CHK_1460</name>
</gene>
<feature type="transmembrane region" description="Helical" evidence="7">
    <location>
        <begin position="36"/>
        <end position="53"/>
    </location>
</feature>
<dbReference type="AlphaFoldDB" id="A0A0M2NFZ0"/>
<evidence type="ECO:0000256" key="5">
    <source>
        <dbReference type="ARBA" id="ARBA00022989"/>
    </source>
</evidence>
<dbReference type="RefSeq" id="WP_046443329.1">
    <property type="nucleotide sequence ID" value="NZ_LAYJ01000088.1"/>
</dbReference>
<comment type="caution">
    <text evidence="8">The sequence shown here is derived from an EMBL/GenBank/DDBJ whole genome shotgun (WGS) entry which is preliminary data.</text>
</comment>
<dbReference type="GO" id="GO:0005886">
    <property type="term" value="C:plasma membrane"/>
    <property type="evidence" value="ECO:0007669"/>
    <property type="project" value="UniProtKB-SubCell"/>
</dbReference>
<feature type="transmembrane region" description="Helical" evidence="7">
    <location>
        <begin position="112"/>
        <end position="131"/>
    </location>
</feature>
<feature type="transmembrane region" description="Helical" evidence="7">
    <location>
        <begin position="429"/>
        <end position="450"/>
    </location>
</feature>
<dbReference type="PANTHER" id="PTHR42770">
    <property type="entry name" value="AMINO ACID TRANSPORTER-RELATED"/>
    <property type="match status" value="1"/>
</dbReference>
<dbReference type="OrthoDB" id="92719at2"/>
<feature type="transmembrane region" description="Helical" evidence="7">
    <location>
        <begin position="143"/>
        <end position="168"/>
    </location>
</feature>
<feature type="transmembrane region" description="Helical" evidence="7">
    <location>
        <begin position="322"/>
        <end position="341"/>
    </location>
</feature>
<feature type="transmembrane region" description="Helical" evidence="7">
    <location>
        <begin position="265"/>
        <end position="284"/>
    </location>
</feature>
<dbReference type="Pfam" id="PF13520">
    <property type="entry name" value="AA_permease_2"/>
    <property type="match status" value="1"/>
</dbReference>
<feature type="transmembrane region" description="Helical" evidence="7">
    <location>
        <begin position="395"/>
        <end position="417"/>
    </location>
</feature>
<evidence type="ECO:0000256" key="1">
    <source>
        <dbReference type="ARBA" id="ARBA00004651"/>
    </source>
</evidence>
<dbReference type="GO" id="GO:0022857">
    <property type="term" value="F:transmembrane transporter activity"/>
    <property type="evidence" value="ECO:0007669"/>
    <property type="project" value="InterPro"/>
</dbReference>
<evidence type="ECO:0000256" key="7">
    <source>
        <dbReference type="SAM" id="Phobius"/>
    </source>
</evidence>
<sequence>MAKKKLRLFDAILAAVCVVLTIDAVAPAAAIGNSQYFWWILLLLGFFIPYGLVNAELGTAYEDEGGLCDWVKRAFGIRTGSRAAFYYWINFPIWITSTLVMFTQVFTATTGIPIPPLTALFVQLGIVWLVVLLSNFHISESKWLVNIGALLKAGLILVLGGLGVYAALTRGVANPATSFTDFLPNAAGLSFISIIIFNFIGFEVVTTYAGDMQNPKKELPRAIIGGGILITAFYLFASFGIGVAIPTAELSKASGFIDSLRILAGSQGGLLVLICGLLFLFTLVTNMLTWSLGVNYVTQHAAQYGTLPKFLASKSKKEGMPLGANLTNGVVISILLTVAAVMELSGSGTDVFWMFFALNVDLLLACYLFLFPSFWRLRKIDPDRERPYRVKGGKVRIFLVAAIPFFLLCMTLFFTFINETPEGGQTLNVPLVVGVASAVAVGEIVAWHSVQKKRKAEQLAAEKG</sequence>
<dbReference type="InterPro" id="IPR050367">
    <property type="entry name" value="APC_superfamily"/>
</dbReference>
<dbReference type="PANTHER" id="PTHR42770:SF15">
    <property type="entry name" value="GLUTAMATE_GAMMA-AMINOBUTYRATE ANTIPORTER-RELATED"/>
    <property type="match status" value="1"/>
</dbReference>
<comment type="subcellular location">
    <subcellularLocation>
        <location evidence="1">Cell membrane</location>
        <topology evidence="1">Multi-pass membrane protein</topology>
    </subcellularLocation>
</comment>
<keyword evidence="9" id="KW-1185">Reference proteome</keyword>
<evidence type="ECO:0000313" key="8">
    <source>
        <dbReference type="EMBL" id="KKI51073.1"/>
    </source>
</evidence>
<evidence type="ECO:0000256" key="3">
    <source>
        <dbReference type="ARBA" id="ARBA00022475"/>
    </source>
</evidence>